<name>A0A934QDW5_9MICO</name>
<dbReference type="Proteomes" id="UP000618733">
    <property type="component" value="Unassembled WGS sequence"/>
</dbReference>
<reference evidence="1" key="1">
    <citation type="submission" date="2020-12" db="EMBL/GenBank/DDBJ databases">
        <title>Leucobacter sp. CAS2, isolated from Chromium sludge.</title>
        <authorList>
            <person name="Xu Z."/>
        </authorList>
    </citation>
    <scope>NUCLEOTIDE SEQUENCE</scope>
    <source>
        <strain evidence="1">CSA2</strain>
    </source>
</reference>
<comment type="caution">
    <text evidence="1">The sequence shown here is derived from an EMBL/GenBank/DDBJ whole genome shotgun (WGS) entry which is preliminary data.</text>
</comment>
<dbReference type="AlphaFoldDB" id="A0A934QDW5"/>
<accession>A0A934QDW5</accession>
<evidence type="ECO:0000313" key="1">
    <source>
        <dbReference type="EMBL" id="MBK0422026.1"/>
    </source>
</evidence>
<dbReference type="EMBL" id="JAEHOI010000006">
    <property type="protein sequence ID" value="MBK0422026.1"/>
    <property type="molecule type" value="Genomic_DNA"/>
</dbReference>
<sequence>MTTMIDGPPLAPDFTGVQAVRGIDGARSELGYRRSRGGHLRDAYPSGTHDLELGFSGAPDPRAVADYTAALLRADERCRRVVLAVPELDLDAISWAEDAGYRYVIDVETVTGGHSLLVTEPQWVIDQPAILEDIPLKE</sequence>
<dbReference type="RefSeq" id="WP_200132217.1">
    <property type="nucleotide sequence ID" value="NZ_JAEHOI010000006.1"/>
</dbReference>
<gene>
    <name evidence="1" type="ORF">JD292_08060</name>
</gene>
<proteinExistence type="predicted"/>
<evidence type="ECO:0000313" key="2">
    <source>
        <dbReference type="Proteomes" id="UP000618733"/>
    </source>
</evidence>
<organism evidence="1 2">
    <name type="scientific">Leucobacter edaphi</name>
    <dbReference type="NCBI Taxonomy" id="2796472"/>
    <lineage>
        <taxon>Bacteria</taxon>
        <taxon>Bacillati</taxon>
        <taxon>Actinomycetota</taxon>
        <taxon>Actinomycetes</taxon>
        <taxon>Micrococcales</taxon>
        <taxon>Microbacteriaceae</taxon>
        <taxon>Leucobacter</taxon>
    </lineage>
</organism>
<protein>
    <submittedName>
        <fullName evidence="1">Uncharacterized protein</fullName>
    </submittedName>
</protein>
<keyword evidence="2" id="KW-1185">Reference proteome</keyword>